<evidence type="ECO:0000313" key="2">
    <source>
        <dbReference type="Proteomes" id="UP000692954"/>
    </source>
</evidence>
<dbReference type="EMBL" id="CAJJDN010000061">
    <property type="protein sequence ID" value="CAD8093812.1"/>
    <property type="molecule type" value="Genomic_DNA"/>
</dbReference>
<dbReference type="AlphaFoldDB" id="A0A8S1NNJ8"/>
<evidence type="ECO:0000313" key="1">
    <source>
        <dbReference type="EMBL" id="CAD8093812.1"/>
    </source>
</evidence>
<name>A0A8S1NNJ8_9CILI</name>
<organism evidence="1 2">
    <name type="scientific">Paramecium sonneborni</name>
    <dbReference type="NCBI Taxonomy" id="65129"/>
    <lineage>
        <taxon>Eukaryota</taxon>
        <taxon>Sar</taxon>
        <taxon>Alveolata</taxon>
        <taxon>Ciliophora</taxon>
        <taxon>Intramacronucleata</taxon>
        <taxon>Oligohymenophorea</taxon>
        <taxon>Peniculida</taxon>
        <taxon>Parameciidae</taxon>
        <taxon>Paramecium</taxon>
    </lineage>
</organism>
<proteinExistence type="predicted"/>
<accession>A0A8S1NNJ8</accession>
<reference evidence="1" key="1">
    <citation type="submission" date="2021-01" db="EMBL/GenBank/DDBJ databases">
        <authorList>
            <consortium name="Genoscope - CEA"/>
            <person name="William W."/>
        </authorList>
    </citation>
    <scope>NUCLEOTIDE SEQUENCE</scope>
</reference>
<protein>
    <submittedName>
        <fullName evidence="1">Uncharacterized protein</fullName>
    </submittedName>
</protein>
<gene>
    <name evidence="1" type="ORF">PSON_ATCC_30995.1.T0610176</name>
</gene>
<keyword evidence="2" id="KW-1185">Reference proteome</keyword>
<comment type="caution">
    <text evidence="1">The sequence shown here is derived from an EMBL/GenBank/DDBJ whole genome shotgun (WGS) entry which is preliminary data.</text>
</comment>
<dbReference type="Proteomes" id="UP000692954">
    <property type="component" value="Unassembled WGS sequence"/>
</dbReference>
<sequence length="92" mass="10810">MKKKKKIQLDCCAQMATIIENKSEIILRCYNDFTEKALKIKLKVLEYYNDNYLIYKDQSHDCNSIKELLAHETTQLLLETIIILNCLIGQKL</sequence>